<dbReference type="AlphaFoldDB" id="A0A4Z2IXE3"/>
<proteinExistence type="predicted"/>
<protein>
    <submittedName>
        <fullName evidence="2">Uncharacterized protein</fullName>
    </submittedName>
</protein>
<sequence length="112" mass="12435">MDADPPSAINPSSSSSHLVKETLQLPVALLQLRQLDQQLTPKVEVDQARGAELGPPWLLWTQTVEGLRKGPEEEREDMALIEVAEGNKSRLQGKSHFGPVLSHSPYRREMGQ</sequence>
<accession>A0A4Z2IXE3</accession>
<name>A0A4Z2IXE3_9TELE</name>
<evidence type="ECO:0000256" key="1">
    <source>
        <dbReference type="SAM" id="MobiDB-lite"/>
    </source>
</evidence>
<keyword evidence="3" id="KW-1185">Reference proteome</keyword>
<feature type="region of interest" description="Disordered" evidence="1">
    <location>
        <begin position="91"/>
        <end position="112"/>
    </location>
</feature>
<dbReference type="EMBL" id="SRLO01000041">
    <property type="protein sequence ID" value="TNN82204.1"/>
    <property type="molecule type" value="Genomic_DNA"/>
</dbReference>
<comment type="caution">
    <text evidence="2">The sequence shown here is derived from an EMBL/GenBank/DDBJ whole genome shotgun (WGS) entry which is preliminary data.</text>
</comment>
<evidence type="ECO:0000313" key="3">
    <source>
        <dbReference type="Proteomes" id="UP000314294"/>
    </source>
</evidence>
<dbReference type="Proteomes" id="UP000314294">
    <property type="component" value="Unassembled WGS sequence"/>
</dbReference>
<organism evidence="2 3">
    <name type="scientific">Liparis tanakae</name>
    <name type="common">Tanaka's snailfish</name>
    <dbReference type="NCBI Taxonomy" id="230148"/>
    <lineage>
        <taxon>Eukaryota</taxon>
        <taxon>Metazoa</taxon>
        <taxon>Chordata</taxon>
        <taxon>Craniata</taxon>
        <taxon>Vertebrata</taxon>
        <taxon>Euteleostomi</taxon>
        <taxon>Actinopterygii</taxon>
        <taxon>Neopterygii</taxon>
        <taxon>Teleostei</taxon>
        <taxon>Neoteleostei</taxon>
        <taxon>Acanthomorphata</taxon>
        <taxon>Eupercaria</taxon>
        <taxon>Perciformes</taxon>
        <taxon>Cottioidei</taxon>
        <taxon>Cottales</taxon>
        <taxon>Liparidae</taxon>
        <taxon>Liparis</taxon>
    </lineage>
</organism>
<evidence type="ECO:0000313" key="2">
    <source>
        <dbReference type="EMBL" id="TNN82204.1"/>
    </source>
</evidence>
<reference evidence="2 3" key="1">
    <citation type="submission" date="2019-03" db="EMBL/GenBank/DDBJ databases">
        <title>First draft genome of Liparis tanakae, snailfish: a comprehensive survey of snailfish specific genes.</title>
        <authorList>
            <person name="Kim W."/>
            <person name="Song I."/>
            <person name="Jeong J.-H."/>
            <person name="Kim D."/>
            <person name="Kim S."/>
            <person name="Ryu S."/>
            <person name="Song J.Y."/>
            <person name="Lee S.K."/>
        </authorList>
    </citation>
    <scope>NUCLEOTIDE SEQUENCE [LARGE SCALE GENOMIC DNA]</scope>
    <source>
        <tissue evidence="2">Muscle</tissue>
    </source>
</reference>
<gene>
    <name evidence="2" type="ORF">EYF80_007572</name>
</gene>